<evidence type="ECO:0000313" key="3">
    <source>
        <dbReference type="Proteomes" id="UP000277928"/>
    </source>
</evidence>
<dbReference type="SUPFAM" id="SSF75304">
    <property type="entry name" value="Amidase signature (AS) enzymes"/>
    <property type="match status" value="1"/>
</dbReference>
<sequence length="149" mass="16243">MEYIEEAIFKAMKYRKFNSLITETFDLACAQAKEALKRGKTPFPLVVKDCYMTMKVRTTCASRNLSNFIAPYTATIVNRLFEEGGGCLIGKANMDEFCMGTSSSKGYFGPVKNGLSDEKTLETDWRSPGGSSGGCGVAVQLGISSVLVF</sequence>
<dbReference type="GO" id="GO:0005739">
    <property type="term" value="C:mitochondrion"/>
    <property type="evidence" value="ECO:0007669"/>
    <property type="project" value="TreeGrafter"/>
</dbReference>
<evidence type="ECO:0000313" key="2">
    <source>
        <dbReference type="EMBL" id="VDK88372.1"/>
    </source>
</evidence>
<dbReference type="GO" id="GO:0050567">
    <property type="term" value="F:glutaminyl-tRNA synthase (glutamine-hydrolyzing) activity"/>
    <property type="evidence" value="ECO:0007669"/>
    <property type="project" value="TreeGrafter"/>
</dbReference>
<dbReference type="InterPro" id="IPR023631">
    <property type="entry name" value="Amidase_dom"/>
</dbReference>
<evidence type="ECO:0000259" key="1">
    <source>
        <dbReference type="Pfam" id="PF01425"/>
    </source>
</evidence>
<dbReference type="GO" id="GO:0032543">
    <property type="term" value="P:mitochondrial translation"/>
    <property type="evidence" value="ECO:0007669"/>
    <property type="project" value="TreeGrafter"/>
</dbReference>
<dbReference type="InterPro" id="IPR000120">
    <property type="entry name" value="Amidase"/>
</dbReference>
<protein>
    <recommendedName>
        <fullName evidence="1">Amidase domain-containing protein</fullName>
    </recommendedName>
</protein>
<name>A0A3P6TJR8_LITSI</name>
<dbReference type="OMA" id="FDLACFQ"/>
<dbReference type="Proteomes" id="UP000277928">
    <property type="component" value="Unassembled WGS sequence"/>
</dbReference>
<dbReference type="GO" id="GO:0070681">
    <property type="term" value="P:glutaminyl-tRNAGln biosynthesis via transamidation"/>
    <property type="evidence" value="ECO:0007669"/>
    <property type="project" value="TreeGrafter"/>
</dbReference>
<dbReference type="InterPro" id="IPR036928">
    <property type="entry name" value="AS_sf"/>
</dbReference>
<dbReference type="EMBL" id="UYRX01001137">
    <property type="protein sequence ID" value="VDK88372.1"/>
    <property type="molecule type" value="Genomic_DNA"/>
</dbReference>
<proteinExistence type="predicted"/>
<feature type="domain" description="Amidase" evidence="1">
    <location>
        <begin position="6"/>
        <end position="144"/>
    </location>
</feature>
<keyword evidence="3" id="KW-1185">Reference proteome</keyword>
<dbReference type="AlphaFoldDB" id="A0A3P6TJR8"/>
<gene>
    <name evidence="2" type="ORF">NLS_LOCUS8643</name>
</gene>
<accession>A0A3P6TJR8</accession>
<reference evidence="2 3" key="1">
    <citation type="submission" date="2018-08" db="EMBL/GenBank/DDBJ databases">
        <authorList>
            <person name="Laetsch R D."/>
            <person name="Stevens L."/>
            <person name="Kumar S."/>
            <person name="Blaxter L. M."/>
        </authorList>
    </citation>
    <scope>NUCLEOTIDE SEQUENCE [LARGE SCALE GENOMIC DNA]</scope>
</reference>
<organism evidence="2 3">
    <name type="scientific">Litomosoides sigmodontis</name>
    <name type="common">Filarial nematode worm</name>
    <dbReference type="NCBI Taxonomy" id="42156"/>
    <lineage>
        <taxon>Eukaryota</taxon>
        <taxon>Metazoa</taxon>
        <taxon>Ecdysozoa</taxon>
        <taxon>Nematoda</taxon>
        <taxon>Chromadorea</taxon>
        <taxon>Rhabditida</taxon>
        <taxon>Spirurina</taxon>
        <taxon>Spiruromorpha</taxon>
        <taxon>Filarioidea</taxon>
        <taxon>Onchocercidae</taxon>
        <taxon>Litomosoides</taxon>
    </lineage>
</organism>
<dbReference type="PANTHER" id="PTHR11895:SF7">
    <property type="entry name" value="GLUTAMYL-TRNA(GLN) AMIDOTRANSFERASE SUBUNIT A, MITOCHONDRIAL"/>
    <property type="match status" value="1"/>
</dbReference>
<dbReference type="Gene3D" id="3.90.1300.10">
    <property type="entry name" value="Amidase signature (AS) domain"/>
    <property type="match status" value="1"/>
</dbReference>
<dbReference type="STRING" id="42156.A0A3P6TJR8"/>
<dbReference type="GO" id="GO:0030956">
    <property type="term" value="C:glutamyl-tRNA(Gln) amidotransferase complex"/>
    <property type="evidence" value="ECO:0007669"/>
    <property type="project" value="TreeGrafter"/>
</dbReference>
<dbReference type="PANTHER" id="PTHR11895">
    <property type="entry name" value="TRANSAMIDASE"/>
    <property type="match status" value="1"/>
</dbReference>
<dbReference type="OrthoDB" id="421993at2759"/>
<dbReference type="Pfam" id="PF01425">
    <property type="entry name" value="Amidase"/>
    <property type="match status" value="1"/>
</dbReference>